<evidence type="ECO:0000313" key="2">
    <source>
        <dbReference type="Proteomes" id="UP000078237"/>
    </source>
</evidence>
<evidence type="ECO:0000313" key="1">
    <source>
        <dbReference type="EMBL" id="KXX82784.1"/>
    </source>
</evidence>
<dbReference type="SUPFAM" id="SSF55874">
    <property type="entry name" value="ATPase domain of HSP90 chaperone/DNA topoisomerase II/histidine kinase"/>
    <property type="match status" value="1"/>
</dbReference>
<dbReference type="Proteomes" id="UP000078237">
    <property type="component" value="Unassembled WGS sequence"/>
</dbReference>
<dbReference type="PANTHER" id="PTHR32387">
    <property type="entry name" value="WU:FJ29H11"/>
    <property type="match status" value="1"/>
</dbReference>
<comment type="caution">
    <text evidence="1">The sequence shown here is derived from an EMBL/GenBank/DDBJ whole genome shotgun (WGS) entry which is preliminary data.</text>
</comment>
<reference evidence="1 2" key="1">
    <citation type="journal article" date="2016" name="Genome Announc.">
        <title>Genome Sequence of Madurella mycetomatis mm55, Isolated from a Human Mycetoma Case in Sudan.</title>
        <authorList>
            <person name="Smit S."/>
            <person name="Derks M.F."/>
            <person name="Bervoets S."/>
            <person name="Fahal A."/>
            <person name="van Leeuwen W."/>
            <person name="van Belkum A."/>
            <person name="van de Sande W.W."/>
        </authorList>
    </citation>
    <scope>NUCLEOTIDE SEQUENCE [LARGE SCALE GENOMIC DNA]</scope>
    <source>
        <strain evidence="2">mm55</strain>
    </source>
</reference>
<dbReference type="AlphaFoldDB" id="A0A175WIT5"/>
<gene>
    <name evidence="1" type="ORF">MMYC01_200767</name>
</gene>
<dbReference type="Gene3D" id="3.30.565.10">
    <property type="entry name" value="Histidine kinase-like ATPase, C-terminal domain"/>
    <property type="match status" value="1"/>
</dbReference>
<dbReference type="InterPro" id="IPR052957">
    <property type="entry name" value="Auxin_embryo_med"/>
</dbReference>
<dbReference type="VEuPathDB" id="FungiDB:MMYC01_200767"/>
<accession>A0A175WIT5</accession>
<dbReference type="OrthoDB" id="4588738at2759"/>
<proteinExistence type="predicted"/>
<dbReference type="STRING" id="100816.A0A175WIT5"/>
<dbReference type="EMBL" id="LCTW02000008">
    <property type="protein sequence ID" value="KXX82784.1"/>
    <property type="molecule type" value="Genomic_DNA"/>
</dbReference>
<name>A0A175WIT5_9PEZI</name>
<organism evidence="1 2">
    <name type="scientific">Madurella mycetomatis</name>
    <dbReference type="NCBI Taxonomy" id="100816"/>
    <lineage>
        <taxon>Eukaryota</taxon>
        <taxon>Fungi</taxon>
        <taxon>Dikarya</taxon>
        <taxon>Ascomycota</taxon>
        <taxon>Pezizomycotina</taxon>
        <taxon>Sordariomycetes</taxon>
        <taxon>Sordariomycetidae</taxon>
        <taxon>Sordariales</taxon>
        <taxon>Sordariales incertae sedis</taxon>
        <taxon>Madurella</taxon>
    </lineage>
</organism>
<dbReference type="InterPro" id="IPR036890">
    <property type="entry name" value="HATPase_C_sf"/>
</dbReference>
<keyword evidence="2" id="KW-1185">Reference proteome</keyword>
<dbReference type="PANTHER" id="PTHR32387:SF0">
    <property type="entry name" value="PROTEIN NO VEIN"/>
    <property type="match status" value="1"/>
</dbReference>
<dbReference type="NCBIfam" id="NF047352">
    <property type="entry name" value="P_loop_sacsin"/>
    <property type="match status" value="1"/>
</dbReference>
<sequence length="855" mass="97293">MGSIPSSKAAAAADLQRLQSERGMANNNLRASDSVLASSLNEALNILSDQLYTTPTHFILELIQNADDNSHASGVTPTLRLSLYEKNGRRFFRTDCNEVGFTFEQLNALTRVGQSTKKSPAGRRKGYIGEKGIGFKAVFKVADVVRVASGYYEFKFDRRRPIGMILPIVSRFPTADRVADHTQFLLPLKSKEDDNAIHRDLKHIEPQLLLFLRQLRELHVSNKGTDNIYRLEATQSDGDYGGETSTISKSDGNGEVVEVSRYVIHRHTVQSLPKESRREGVSTSEVVVAFAVKDRATPITGTQKVFAFLPVDNYGFQFLIHADFLLVASRESLEYDCAWNTALQSGILTALLQVFDRFIALSEVEHGKGLRYTWLRYLTRRSENPTFWSDLHEKMLEGLANKKILWSRDGNTPLRKPRDLYYVPQSYRFDGGDLFDIPSVKSTHLSFAYDSVKHEALLLGVRELDLLGLYRELATWIDDVGVDGIGKQPPEWHRMVSSLFYNASYLKEKLKRLLIIPLRNGQWVSAQEEHLYLPSRDRNELVPTGVTISIVDYDVSQDPIRRRFFEFLEIKEYSPRQVCSLILEFHMKLLGDTRASRSAEELLADAVYIFKHRSELQEDGAPLMSFLTVKDGEAMRLETQGLTEQVYLIDPTVEPGLIAKYKNAPGNPFTVLSDKYELAVSNELGMEQTKEFREWLLRSSRLNFASQPILVHNGMLTAEWWFLVERNITDLLSVVKSNYSKKAKPPPETLTWSLRALEVPCQDGVTRPLYRLAVPTPELLQKCPHLDFVDLPNPELENWKFLSKFGVITTCNTVARLRELQALGKLPPETIDKDSIKEIYRALNLNLSTEDYNIR</sequence>
<protein>
    <submittedName>
        <fullName evidence="1">Chaperone protein HtpG</fullName>
    </submittedName>
</protein>